<dbReference type="AlphaFoldDB" id="A0A7X6DIT4"/>
<comment type="caution">
    <text evidence="11">The sequence shown here is derived from an EMBL/GenBank/DDBJ whole genome shotgun (WGS) entry which is preliminary data.</text>
</comment>
<protein>
    <recommendedName>
        <fullName evidence="9">TRAP transporter small permease protein</fullName>
    </recommendedName>
</protein>
<dbReference type="GO" id="GO:0022857">
    <property type="term" value="F:transmembrane transporter activity"/>
    <property type="evidence" value="ECO:0007669"/>
    <property type="project" value="UniProtKB-UniRule"/>
</dbReference>
<evidence type="ECO:0000256" key="5">
    <source>
        <dbReference type="ARBA" id="ARBA00022692"/>
    </source>
</evidence>
<evidence type="ECO:0000256" key="2">
    <source>
        <dbReference type="ARBA" id="ARBA00022448"/>
    </source>
</evidence>
<keyword evidence="3" id="KW-1003">Cell membrane</keyword>
<feature type="transmembrane region" description="Helical" evidence="9">
    <location>
        <begin position="87"/>
        <end position="113"/>
    </location>
</feature>
<evidence type="ECO:0000256" key="8">
    <source>
        <dbReference type="ARBA" id="ARBA00038436"/>
    </source>
</evidence>
<sequence length="173" mass="18569">MVRSVLDSFYLVCGYLAAAFMVGIGVCILAQIAWRMRGLTLDATEASGFCLAAATFLGLAHTMRHGSHVRIDLLTSRLPGRLRHRMNILNCLLGAAVTGYLAWNVGLLALQSFNFRDVSPGLLAMPMWIPQTGAALGVAALSIALLDEVVWLLGGRDSRYGAPDEVRIDAPVA</sequence>
<evidence type="ECO:0000256" key="9">
    <source>
        <dbReference type="RuleBase" id="RU369079"/>
    </source>
</evidence>
<evidence type="ECO:0000313" key="11">
    <source>
        <dbReference type="EMBL" id="NKE67909.1"/>
    </source>
</evidence>
<comment type="function">
    <text evidence="9">Part of the tripartite ATP-independent periplasmic (TRAP) transport system.</text>
</comment>
<feature type="transmembrane region" description="Helical" evidence="9">
    <location>
        <begin position="46"/>
        <end position="66"/>
    </location>
</feature>
<evidence type="ECO:0000256" key="1">
    <source>
        <dbReference type="ARBA" id="ARBA00004429"/>
    </source>
</evidence>
<feature type="transmembrane region" description="Helical" evidence="9">
    <location>
        <begin position="12"/>
        <end position="34"/>
    </location>
</feature>
<evidence type="ECO:0000256" key="6">
    <source>
        <dbReference type="ARBA" id="ARBA00022989"/>
    </source>
</evidence>
<dbReference type="Pfam" id="PF04290">
    <property type="entry name" value="DctQ"/>
    <property type="match status" value="1"/>
</dbReference>
<keyword evidence="4 9" id="KW-0997">Cell inner membrane</keyword>
<dbReference type="GO" id="GO:0015740">
    <property type="term" value="P:C4-dicarboxylate transport"/>
    <property type="evidence" value="ECO:0007669"/>
    <property type="project" value="TreeGrafter"/>
</dbReference>
<keyword evidence="6 9" id="KW-1133">Transmembrane helix</keyword>
<evidence type="ECO:0000313" key="12">
    <source>
        <dbReference type="Proteomes" id="UP000521868"/>
    </source>
</evidence>
<feature type="domain" description="Tripartite ATP-independent periplasmic transporters DctQ component" evidence="10">
    <location>
        <begin position="26"/>
        <end position="150"/>
    </location>
</feature>
<dbReference type="GO" id="GO:0005886">
    <property type="term" value="C:plasma membrane"/>
    <property type="evidence" value="ECO:0007669"/>
    <property type="project" value="UniProtKB-SubCell"/>
</dbReference>
<keyword evidence="7 9" id="KW-0472">Membrane</keyword>
<accession>A0A7X6DIT4</accession>
<dbReference type="EMBL" id="VTOX01000008">
    <property type="protein sequence ID" value="NKE67909.1"/>
    <property type="molecule type" value="Genomic_DNA"/>
</dbReference>
<comment type="subunit">
    <text evidence="9">The complex comprises the extracytoplasmic solute receptor protein and the two transmembrane proteins.</text>
</comment>
<proteinExistence type="inferred from homology"/>
<name>A0A7X6DIT4_9BURK</name>
<dbReference type="InterPro" id="IPR007387">
    <property type="entry name" value="TRAP_DctQ"/>
</dbReference>
<evidence type="ECO:0000256" key="4">
    <source>
        <dbReference type="ARBA" id="ARBA00022519"/>
    </source>
</evidence>
<keyword evidence="12" id="KW-1185">Reference proteome</keyword>
<dbReference type="PANTHER" id="PTHR35011">
    <property type="entry name" value="2,3-DIKETO-L-GULONATE TRAP TRANSPORTER SMALL PERMEASE PROTEIN YIAM"/>
    <property type="match status" value="1"/>
</dbReference>
<gene>
    <name evidence="11" type="ORF">RAMLITH_18975</name>
</gene>
<keyword evidence="5 9" id="KW-0812">Transmembrane</keyword>
<reference evidence="11 12" key="1">
    <citation type="journal article" date="2020" name="Nature">
        <title>Bacterial chemolithoautotrophy via manganese oxidation.</title>
        <authorList>
            <person name="Yu H."/>
            <person name="Leadbetter J.R."/>
        </authorList>
    </citation>
    <scope>NUCLEOTIDE SEQUENCE [LARGE SCALE GENOMIC DNA]</scope>
    <source>
        <strain evidence="11 12">RBP-1</strain>
    </source>
</reference>
<dbReference type="Proteomes" id="UP000521868">
    <property type="component" value="Unassembled WGS sequence"/>
</dbReference>
<organism evidence="11 12">
    <name type="scientific">Ramlibacter lithotrophicus</name>
    <dbReference type="NCBI Taxonomy" id="2606681"/>
    <lineage>
        <taxon>Bacteria</taxon>
        <taxon>Pseudomonadati</taxon>
        <taxon>Pseudomonadota</taxon>
        <taxon>Betaproteobacteria</taxon>
        <taxon>Burkholderiales</taxon>
        <taxon>Comamonadaceae</taxon>
        <taxon>Ramlibacter</taxon>
    </lineage>
</organism>
<comment type="subcellular location">
    <subcellularLocation>
        <location evidence="1 9">Cell inner membrane</location>
        <topology evidence="1 9">Multi-pass membrane protein</topology>
    </subcellularLocation>
</comment>
<evidence type="ECO:0000256" key="3">
    <source>
        <dbReference type="ARBA" id="ARBA00022475"/>
    </source>
</evidence>
<feature type="transmembrane region" description="Helical" evidence="9">
    <location>
        <begin position="133"/>
        <end position="153"/>
    </location>
</feature>
<evidence type="ECO:0000256" key="7">
    <source>
        <dbReference type="ARBA" id="ARBA00023136"/>
    </source>
</evidence>
<keyword evidence="2 9" id="KW-0813">Transport</keyword>
<dbReference type="RefSeq" id="WP_168109042.1">
    <property type="nucleotide sequence ID" value="NZ_VTOX01000008.1"/>
</dbReference>
<comment type="similarity">
    <text evidence="8 9">Belongs to the TRAP transporter small permease family.</text>
</comment>
<dbReference type="InterPro" id="IPR055348">
    <property type="entry name" value="DctQ"/>
</dbReference>
<evidence type="ECO:0000259" key="10">
    <source>
        <dbReference type="Pfam" id="PF04290"/>
    </source>
</evidence>
<dbReference type="PANTHER" id="PTHR35011:SF10">
    <property type="entry name" value="TRAP TRANSPORTER SMALL PERMEASE PROTEIN"/>
    <property type="match status" value="1"/>
</dbReference>